<keyword evidence="4 7" id="KW-0863">Zinc-finger</keyword>
<comment type="domain">
    <text evidence="7">The J domain is necessary and sufficient to stimulate DnaK ATPase activity. Zinc center 1 plays an important role in the autonomous, DnaK-independent chaperone activity of DnaJ. Zinc center 2 is essential for interaction with DnaK and for DnaJ activity.</text>
</comment>
<dbReference type="InterPro" id="IPR036869">
    <property type="entry name" value="J_dom_sf"/>
</dbReference>
<feature type="binding site" evidence="7">
    <location>
        <position position="153"/>
    </location>
    <ligand>
        <name>Zn(2+)</name>
        <dbReference type="ChEBI" id="CHEBI:29105"/>
        <label>2</label>
    </ligand>
</feature>
<dbReference type="InterPro" id="IPR012724">
    <property type="entry name" value="DnaJ"/>
</dbReference>
<feature type="domain" description="J" evidence="9">
    <location>
        <begin position="11"/>
        <end position="81"/>
    </location>
</feature>
<dbReference type="GO" id="GO:0005737">
    <property type="term" value="C:cytoplasm"/>
    <property type="evidence" value="ECO:0007669"/>
    <property type="project" value="UniProtKB-SubCell"/>
</dbReference>
<evidence type="ECO:0000256" key="2">
    <source>
        <dbReference type="ARBA" id="ARBA00022723"/>
    </source>
</evidence>
<feature type="binding site" evidence="7">
    <location>
        <position position="178"/>
    </location>
    <ligand>
        <name>Zn(2+)</name>
        <dbReference type="ChEBI" id="CHEBI:29105"/>
        <label>2</label>
    </ligand>
</feature>
<gene>
    <name evidence="7" type="primary">dnaJ</name>
    <name evidence="11" type="ORF">ENW96_04480</name>
</gene>
<comment type="similarity">
    <text evidence="7">Belongs to the DnaJ family.</text>
</comment>
<dbReference type="GO" id="GO:0009408">
    <property type="term" value="P:response to heat"/>
    <property type="evidence" value="ECO:0007669"/>
    <property type="project" value="InterPro"/>
</dbReference>
<feature type="binding site" evidence="7">
    <location>
        <position position="136"/>
    </location>
    <ligand>
        <name>Zn(2+)</name>
        <dbReference type="ChEBI" id="CHEBI:29105"/>
        <label>1</label>
    </ligand>
</feature>
<keyword evidence="7" id="KW-0963">Cytoplasm</keyword>
<proteinExistence type="inferred from homology"/>
<dbReference type="InterPro" id="IPR008971">
    <property type="entry name" value="HSP40/DnaJ_pept-bd"/>
</dbReference>
<dbReference type="CDD" id="cd06257">
    <property type="entry name" value="DnaJ"/>
    <property type="match status" value="1"/>
</dbReference>
<dbReference type="InterPro" id="IPR001623">
    <property type="entry name" value="DnaJ_domain"/>
</dbReference>
<feature type="binding site" evidence="7">
    <location>
        <position position="156"/>
    </location>
    <ligand>
        <name>Zn(2+)</name>
        <dbReference type="ChEBI" id="CHEBI:29105"/>
        <label>2</label>
    </ligand>
</feature>
<evidence type="ECO:0000256" key="1">
    <source>
        <dbReference type="ARBA" id="ARBA00022705"/>
    </source>
</evidence>
<dbReference type="Gene3D" id="2.60.260.20">
    <property type="entry name" value="Urease metallochaperone UreE, N-terminal domain"/>
    <property type="match status" value="2"/>
</dbReference>
<keyword evidence="7" id="KW-0143">Chaperone</keyword>
<dbReference type="EMBL" id="DTMF01000119">
    <property type="protein sequence ID" value="HGF33634.1"/>
    <property type="molecule type" value="Genomic_DNA"/>
</dbReference>
<dbReference type="GO" id="GO:0005524">
    <property type="term" value="F:ATP binding"/>
    <property type="evidence" value="ECO:0007669"/>
    <property type="project" value="InterPro"/>
</dbReference>
<dbReference type="SUPFAM" id="SSF57938">
    <property type="entry name" value="DnaJ/Hsp40 cysteine-rich domain"/>
    <property type="match status" value="1"/>
</dbReference>
<feature type="binding site" evidence="7">
    <location>
        <position position="189"/>
    </location>
    <ligand>
        <name>Zn(2+)</name>
        <dbReference type="ChEBI" id="CHEBI:29105"/>
        <label>1</label>
    </ligand>
</feature>
<evidence type="ECO:0000256" key="5">
    <source>
        <dbReference type="ARBA" id="ARBA00022833"/>
    </source>
</evidence>
<protein>
    <recommendedName>
        <fullName evidence="7">Chaperone protein DnaJ</fullName>
    </recommendedName>
</protein>
<keyword evidence="5 7" id="KW-0862">Zinc</keyword>
<evidence type="ECO:0000259" key="10">
    <source>
        <dbReference type="PROSITE" id="PS51188"/>
    </source>
</evidence>
<dbReference type="GO" id="GO:0006260">
    <property type="term" value="P:DNA replication"/>
    <property type="evidence" value="ECO:0007669"/>
    <property type="project" value="UniProtKB-KW"/>
</dbReference>
<dbReference type="Gene3D" id="2.10.230.10">
    <property type="entry name" value="Heat shock protein DnaJ, cysteine-rich domain"/>
    <property type="match status" value="1"/>
</dbReference>
<dbReference type="PROSITE" id="PS50076">
    <property type="entry name" value="DNAJ_2"/>
    <property type="match status" value="1"/>
</dbReference>
<dbReference type="AlphaFoldDB" id="A0A7C3V4C4"/>
<name>A0A7C3V4C4_9BACT</name>
<reference evidence="11" key="1">
    <citation type="journal article" date="2020" name="mSystems">
        <title>Genome- and Community-Level Interaction Insights into Carbon Utilization and Element Cycling Functions of Hydrothermarchaeota in Hydrothermal Sediment.</title>
        <authorList>
            <person name="Zhou Z."/>
            <person name="Liu Y."/>
            <person name="Xu W."/>
            <person name="Pan J."/>
            <person name="Luo Z.H."/>
            <person name="Li M."/>
        </authorList>
    </citation>
    <scope>NUCLEOTIDE SEQUENCE [LARGE SCALE GENOMIC DNA]</scope>
    <source>
        <strain evidence="11">SpSt-897</strain>
    </source>
</reference>
<dbReference type="CDD" id="cd10747">
    <property type="entry name" value="DnaJ_C"/>
    <property type="match status" value="1"/>
</dbReference>
<dbReference type="GO" id="GO:0031072">
    <property type="term" value="F:heat shock protein binding"/>
    <property type="evidence" value="ECO:0007669"/>
    <property type="project" value="InterPro"/>
</dbReference>
<accession>A0A7C3V4C4</accession>
<dbReference type="PANTHER" id="PTHR43096:SF10">
    <property type="entry name" value="CHAPERONE PROTEIN DNAJ A6, CHLOROPLASTIC"/>
    <property type="match status" value="1"/>
</dbReference>
<dbReference type="InterPro" id="IPR002939">
    <property type="entry name" value="DnaJ_C"/>
</dbReference>
<dbReference type="Pfam" id="PF01556">
    <property type="entry name" value="DnaJ_C"/>
    <property type="match status" value="1"/>
</dbReference>
<dbReference type="GO" id="GO:0051082">
    <property type="term" value="F:unfolded protein binding"/>
    <property type="evidence" value="ECO:0007669"/>
    <property type="project" value="UniProtKB-UniRule"/>
</dbReference>
<evidence type="ECO:0000256" key="6">
    <source>
        <dbReference type="ARBA" id="ARBA00023016"/>
    </source>
</evidence>
<sequence>MPEAKPMTTRESYRILGVTAKAELTEIRRRFRALAQKYHPDLNPDNPKAAAQFRRIVEAYETVQAHRARTPKNEKLYYRSRRSAKQEFFEEVLGINPSRESVQAMGPDFRYDFRIPFVDALLGVSTTIVVPRFVPCGRCRNRGRVPTDLPRTCPDCQGQGYPIKGPGLFRSGPECRNCRGKGEIQEEPCPACEGKGHHIHLRHYRLDIPAGTEDGARFRFVGEGGESFVKGGQPGNLEVVVSVEPHEFFTRKGRDLHCQFKVSFAQAALGGEVQVPTLRGYVTLNLPRGTQNGDIFRFPAAGAPGGAGQPPGDQIVEVVVATPERLSLVQRNILEELARQGKNGVNRAAHE</sequence>
<dbReference type="PROSITE" id="PS51188">
    <property type="entry name" value="ZF_CR"/>
    <property type="match status" value="1"/>
</dbReference>
<feature type="binding site" evidence="7">
    <location>
        <position position="139"/>
    </location>
    <ligand>
        <name>Zn(2+)</name>
        <dbReference type="ChEBI" id="CHEBI:29105"/>
        <label>1</label>
    </ligand>
</feature>
<keyword evidence="3 7" id="KW-0677">Repeat</keyword>
<dbReference type="SUPFAM" id="SSF46565">
    <property type="entry name" value="Chaperone J-domain"/>
    <property type="match status" value="1"/>
</dbReference>
<dbReference type="Gene3D" id="1.10.287.110">
    <property type="entry name" value="DnaJ domain"/>
    <property type="match status" value="1"/>
</dbReference>
<feature type="binding site" evidence="7">
    <location>
        <position position="192"/>
    </location>
    <ligand>
        <name>Zn(2+)</name>
        <dbReference type="ChEBI" id="CHEBI:29105"/>
        <label>1</label>
    </ligand>
</feature>
<evidence type="ECO:0000256" key="4">
    <source>
        <dbReference type="ARBA" id="ARBA00022771"/>
    </source>
</evidence>
<keyword evidence="2 7" id="KW-0479">Metal-binding</keyword>
<dbReference type="InterPro" id="IPR001305">
    <property type="entry name" value="HSP_DnaJ_Cys-rich_dom"/>
</dbReference>
<dbReference type="SUPFAM" id="SSF49493">
    <property type="entry name" value="HSP40/DnaJ peptide-binding domain"/>
    <property type="match status" value="2"/>
</dbReference>
<dbReference type="Pfam" id="PF00684">
    <property type="entry name" value="DnaJ_CXXCXGXG"/>
    <property type="match status" value="1"/>
</dbReference>
<keyword evidence="1 7" id="KW-0235">DNA replication</keyword>
<evidence type="ECO:0000313" key="11">
    <source>
        <dbReference type="EMBL" id="HGF33634.1"/>
    </source>
</evidence>
<feature type="domain" description="CR-type" evidence="10">
    <location>
        <begin position="123"/>
        <end position="201"/>
    </location>
</feature>
<dbReference type="PRINTS" id="PR00625">
    <property type="entry name" value="JDOMAIN"/>
</dbReference>
<feature type="binding site" evidence="7">
    <location>
        <position position="175"/>
    </location>
    <ligand>
        <name>Zn(2+)</name>
        <dbReference type="ChEBI" id="CHEBI:29105"/>
        <label>2</label>
    </ligand>
</feature>
<dbReference type="CDD" id="cd10719">
    <property type="entry name" value="DnaJ_zf"/>
    <property type="match status" value="1"/>
</dbReference>
<organism evidence="11">
    <name type="scientific">Desulfobacca acetoxidans</name>
    <dbReference type="NCBI Taxonomy" id="60893"/>
    <lineage>
        <taxon>Bacteria</taxon>
        <taxon>Pseudomonadati</taxon>
        <taxon>Thermodesulfobacteriota</taxon>
        <taxon>Desulfobaccia</taxon>
        <taxon>Desulfobaccales</taxon>
        <taxon>Desulfobaccaceae</taxon>
        <taxon>Desulfobacca</taxon>
    </lineage>
</organism>
<keyword evidence="6 7" id="KW-0346">Stress response</keyword>
<evidence type="ECO:0000256" key="3">
    <source>
        <dbReference type="ARBA" id="ARBA00022737"/>
    </source>
</evidence>
<dbReference type="FunFam" id="2.60.260.20:FF:000005">
    <property type="entry name" value="Chaperone protein dnaJ 1, mitochondrial"/>
    <property type="match status" value="1"/>
</dbReference>
<dbReference type="PANTHER" id="PTHR43096">
    <property type="entry name" value="DNAJ HOMOLOG 1, MITOCHONDRIAL-RELATED"/>
    <property type="match status" value="1"/>
</dbReference>
<comment type="subcellular location">
    <subcellularLocation>
        <location evidence="7">Cytoplasm</location>
    </subcellularLocation>
</comment>
<comment type="caution">
    <text evidence="11">The sequence shown here is derived from an EMBL/GenBank/DDBJ whole genome shotgun (WGS) entry which is preliminary data.</text>
</comment>
<evidence type="ECO:0000256" key="7">
    <source>
        <dbReference type="HAMAP-Rule" id="MF_01152"/>
    </source>
</evidence>
<dbReference type="GO" id="GO:0008270">
    <property type="term" value="F:zinc ion binding"/>
    <property type="evidence" value="ECO:0007669"/>
    <property type="project" value="UniProtKB-UniRule"/>
</dbReference>
<comment type="cofactor">
    <cofactor evidence="7">
        <name>Zn(2+)</name>
        <dbReference type="ChEBI" id="CHEBI:29105"/>
    </cofactor>
    <text evidence="7">Binds 2 Zn(2+) ions per monomer.</text>
</comment>
<comment type="subunit">
    <text evidence="7">Homodimer.</text>
</comment>
<dbReference type="Pfam" id="PF00226">
    <property type="entry name" value="DnaJ"/>
    <property type="match status" value="1"/>
</dbReference>
<evidence type="ECO:0000256" key="8">
    <source>
        <dbReference type="PROSITE-ProRule" id="PRU00546"/>
    </source>
</evidence>
<evidence type="ECO:0000259" key="9">
    <source>
        <dbReference type="PROSITE" id="PS50076"/>
    </source>
</evidence>
<feature type="zinc finger region" description="CR-type" evidence="8">
    <location>
        <begin position="123"/>
        <end position="201"/>
    </location>
</feature>
<dbReference type="SMART" id="SM00271">
    <property type="entry name" value="DnaJ"/>
    <property type="match status" value="1"/>
</dbReference>
<dbReference type="InterPro" id="IPR036410">
    <property type="entry name" value="HSP_DnaJ_Cys-rich_dom_sf"/>
</dbReference>
<dbReference type="HAMAP" id="MF_01152">
    <property type="entry name" value="DnaJ"/>
    <property type="match status" value="1"/>
</dbReference>
<dbReference type="GO" id="GO:0042026">
    <property type="term" value="P:protein refolding"/>
    <property type="evidence" value="ECO:0007669"/>
    <property type="project" value="TreeGrafter"/>
</dbReference>
<comment type="function">
    <text evidence="7">Participates actively in the response to hyperosmotic and heat shock by preventing the aggregation of stress-denatured proteins and by disaggregating proteins, also in an autonomous, DnaK-independent fashion. Unfolded proteins bind initially to DnaJ; upon interaction with the DnaJ-bound protein, DnaK hydrolyzes its bound ATP, resulting in the formation of a stable complex. GrpE releases ADP from DnaK; ATP binding to DnaK triggers the release of the substrate protein, thus completing the reaction cycle. Several rounds of ATP-dependent interactions between DnaJ, DnaK and GrpE are required for fully efficient folding. Also involved, together with DnaK and GrpE, in the DNA replication of plasmids through activation of initiation proteins.</text>
</comment>
<comment type="caution">
    <text evidence="7">Lacks conserved residue(s) required for the propagation of feature annotation.</text>
</comment>